<dbReference type="Pfam" id="PF03481">
    <property type="entry name" value="Sua5_C"/>
    <property type="match status" value="1"/>
</dbReference>
<dbReference type="SUPFAM" id="SSF55821">
    <property type="entry name" value="YrdC/RibB"/>
    <property type="match status" value="1"/>
</dbReference>
<dbReference type="PIRSF" id="PIRSF004930">
    <property type="entry name" value="Tln_factor_SUA5"/>
    <property type="match status" value="1"/>
</dbReference>
<feature type="binding site" evidence="14">
    <location>
        <position position="201"/>
    </location>
    <ligand>
        <name>ATP</name>
        <dbReference type="ChEBI" id="CHEBI:30616"/>
    </ligand>
</feature>
<comment type="similarity">
    <text evidence="2 13">Belongs to the SUA5 family.</text>
</comment>
<comment type="subcellular location">
    <subcellularLocation>
        <location evidence="1 13">Cytoplasm</location>
    </subcellularLocation>
</comment>
<keyword evidence="7 13" id="KW-0819">tRNA processing</keyword>
<evidence type="ECO:0000256" key="13">
    <source>
        <dbReference type="PIRNR" id="PIRNR004930"/>
    </source>
</evidence>
<keyword evidence="8 13" id="KW-0548">Nucleotidyltransferase</keyword>
<feature type="binding site" evidence="14">
    <location>
        <position position="246"/>
    </location>
    <ligand>
        <name>ATP</name>
        <dbReference type="ChEBI" id="CHEBI:30616"/>
    </ligand>
</feature>
<feature type="binding site" evidence="14">
    <location>
        <position position="171"/>
    </location>
    <ligand>
        <name>L-threonine</name>
        <dbReference type="ChEBI" id="CHEBI:57926"/>
    </ligand>
</feature>
<keyword evidence="6 13" id="KW-0808">Transferase</keyword>
<dbReference type="Proteomes" id="UP000018454">
    <property type="component" value="Unassembled WGS sequence"/>
</dbReference>
<feature type="binding site" evidence="14">
    <location>
        <position position="167"/>
    </location>
    <ligand>
        <name>ATP</name>
        <dbReference type="ChEBI" id="CHEBI:30616"/>
    </ligand>
</feature>
<dbReference type="PANTHER" id="PTHR17490">
    <property type="entry name" value="SUA5"/>
    <property type="match status" value="1"/>
</dbReference>
<evidence type="ECO:0000259" key="15">
    <source>
        <dbReference type="PROSITE" id="PS51163"/>
    </source>
</evidence>
<dbReference type="PANTHER" id="PTHR17490:SF16">
    <property type="entry name" value="THREONYLCARBAMOYL-AMP SYNTHASE"/>
    <property type="match status" value="1"/>
</dbReference>
<keyword evidence="5 13" id="KW-0963">Cytoplasm</keyword>
<accession>F1YTE0</accession>
<dbReference type="EMBL" id="AEUP01000023">
    <property type="protein sequence ID" value="EGE48164.1"/>
    <property type="molecule type" value="Genomic_DNA"/>
</dbReference>
<dbReference type="InterPro" id="IPR006070">
    <property type="entry name" value="Sua5-like_dom"/>
</dbReference>
<feature type="binding site" evidence="14">
    <location>
        <position position="283"/>
    </location>
    <ligand>
        <name>ATP</name>
        <dbReference type="ChEBI" id="CHEBI:30616"/>
    </ligand>
</feature>
<proteinExistence type="inferred from homology"/>
<comment type="caution">
    <text evidence="16">The sequence shown here is derived from an EMBL/GenBank/DDBJ whole genome shotgun (WGS) entry which is preliminary data.</text>
</comment>
<evidence type="ECO:0000256" key="14">
    <source>
        <dbReference type="PIRSR" id="PIRSR004930-1"/>
    </source>
</evidence>
<evidence type="ECO:0000256" key="3">
    <source>
        <dbReference type="ARBA" id="ARBA00012584"/>
    </source>
</evidence>
<dbReference type="InterPro" id="IPR050156">
    <property type="entry name" value="TC-AMP_synthase_SUA5"/>
</dbReference>
<evidence type="ECO:0000256" key="4">
    <source>
        <dbReference type="ARBA" id="ARBA00015492"/>
    </source>
</evidence>
<evidence type="ECO:0000256" key="12">
    <source>
        <dbReference type="ARBA" id="ARBA00048366"/>
    </source>
</evidence>
<feature type="binding site" evidence="14">
    <location>
        <position position="231"/>
    </location>
    <ligand>
        <name>L-threonine</name>
        <dbReference type="ChEBI" id="CHEBI:57926"/>
    </ligand>
</feature>
<reference evidence="16 17" key="1">
    <citation type="journal article" date="2011" name="Science">
        <title>Drosophila microbiome modulates host developmental and metabolic homeostasis via insulin signaling.</title>
        <authorList>
            <person name="Shin S.C."/>
            <person name="Kim S.H."/>
            <person name="You H."/>
            <person name="Kim B."/>
            <person name="Kim A.C."/>
            <person name="Lee K.A."/>
            <person name="Yoon J.H."/>
            <person name="Ryu J.H."/>
            <person name="Lee W.J."/>
        </authorList>
    </citation>
    <scope>NUCLEOTIDE SEQUENCE [LARGE SCALE GENOMIC DNA]</scope>
    <source>
        <strain evidence="16 17">DM001</strain>
    </source>
</reference>
<evidence type="ECO:0000256" key="8">
    <source>
        <dbReference type="ARBA" id="ARBA00022695"/>
    </source>
</evidence>
<evidence type="ECO:0000313" key="16">
    <source>
        <dbReference type="EMBL" id="EGE48164.1"/>
    </source>
</evidence>
<dbReference type="Pfam" id="PF01300">
    <property type="entry name" value="Sua5_yciO_yrdC"/>
    <property type="match status" value="1"/>
</dbReference>
<dbReference type="GO" id="GO:0005737">
    <property type="term" value="C:cytoplasm"/>
    <property type="evidence" value="ECO:0007669"/>
    <property type="project" value="UniProtKB-SubCell"/>
</dbReference>
<evidence type="ECO:0000256" key="1">
    <source>
        <dbReference type="ARBA" id="ARBA00004496"/>
    </source>
</evidence>
<evidence type="ECO:0000256" key="2">
    <source>
        <dbReference type="ARBA" id="ARBA00007663"/>
    </source>
</evidence>
<dbReference type="InterPro" id="IPR010923">
    <property type="entry name" value="T(6)A37_SUA5"/>
</dbReference>
<dbReference type="InterPro" id="IPR005145">
    <property type="entry name" value="Sua5_C"/>
</dbReference>
<dbReference type="Gene3D" id="3.90.870.10">
    <property type="entry name" value="DHBP synthase"/>
    <property type="match status" value="1"/>
</dbReference>
<dbReference type="AlphaFoldDB" id="F1YTE0"/>
<evidence type="ECO:0000256" key="9">
    <source>
        <dbReference type="ARBA" id="ARBA00022741"/>
    </source>
</evidence>
<comment type="catalytic activity">
    <reaction evidence="12 13">
        <text>L-threonine + hydrogencarbonate + ATP = L-threonylcarbamoyladenylate + diphosphate + H2O</text>
        <dbReference type="Rhea" id="RHEA:36407"/>
        <dbReference type="ChEBI" id="CHEBI:15377"/>
        <dbReference type="ChEBI" id="CHEBI:17544"/>
        <dbReference type="ChEBI" id="CHEBI:30616"/>
        <dbReference type="ChEBI" id="CHEBI:33019"/>
        <dbReference type="ChEBI" id="CHEBI:57926"/>
        <dbReference type="ChEBI" id="CHEBI:73682"/>
        <dbReference type="EC" id="2.7.7.87"/>
    </reaction>
</comment>
<evidence type="ECO:0000256" key="10">
    <source>
        <dbReference type="ARBA" id="ARBA00022840"/>
    </source>
</evidence>
<sequence length="386" mass="41239">MDLRWFMAKRAGKIRHLSVPERCKPITLHFGQPYAQAGQCSKQATPLLPLQRRMTDLLDASSSGLQTAARILREGGLVAFGTETVYGLGGDATQPQTVARIFEAKNRPRFNPLISHFADAQAAFTQVTANPLAHKLAHMFWPGPLTLILPRAPHSTVSDLAADGLPTLAVRVPKGQTVQALLKLVQRPIAAPSANRSGRISPSDAAHVLEELDGRIDAVLDSGPCQVGVESTVLDISNPERPTLLRPGGITLEALQAVCGTIFMPETEVDAAPASPGRMLSHYAPHLPVRLNAVDVAPDEALLAFGNTQPSGTPLSWNLSESGNLEEAAARLFTGLRTLDKQGQNLHLRGIAVQPIPPHGLGLAIQDRLNRAAAPRPTLPPEDLPA</sequence>
<evidence type="ECO:0000256" key="6">
    <source>
        <dbReference type="ARBA" id="ARBA00022679"/>
    </source>
</evidence>
<feature type="binding site" evidence="14">
    <location>
        <position position="84"/>
    </location>
    <ligand>
        <name>L-threonine</name>
        <dbReference type="ChEBI" id="CHEBI:57926"/>
    </ligand>
</feature>
<dbReference type="GO" id="GO:0006450">
    <property type="term" value="P:regulation of translational fidelity"/>
    <property type="evidence" value="ECO:0007669"/>
    <property type="project" value="TreeGrafter"/>
</dbReference>
<dbReference type="EC" id="2.7.7.87" evidence="3 13"/>
<evidence type="ECO:0000256" key="11">
    <source>
        <dbReference type="ARBA" id="ARBA00029774"/>
    </source>
</evidence>
<feature type="binding site" evidence="14">
    <location>
        <position position="111"/>
    </location>
    <ligand>
        <name>ATP</name>
        <dbReference type="ChEBI" id="CHEBI:30616"/>
    </ligand>
</feature>
<organism evidence="16 17">
    <name type="scientific">Acetobacter pomorum DM001</name>
    <dbReference type="NCBI Taxonomy" id="945681"/>
    <lineage>
        <taxon>Bacteria</taxon>
        <taxon>Pseudomonadati</taxon>
        <taxon>Pseudomonadota</taxon>
        <taxon>Alphaproteobacteria</taxon>
        <taxon>Acetobacterales</taxon>
        <taxon>Acetobacteraceae</taxon>
        <taxon>Acetobacter</taxon>
    </lineage>
</organism>
<comment type="function">
    <text evidence="13">Required for the formation of a threonylcarbamoyl group on adenosine at position 37 (t(6)A37) in tRNAs that read codons beginning with adenine.</text>
</comment>
<protein>
    <recommendedName>
        <fullName evidence="4 13">Threonylcarbamoyl-AMP synthase</fullName>
        <shortName evidence="13">TC-AMP synthase</shortName>
        <ecNumber evidence="3 13">2.7.7.87</ecNumber>
    </recommendedName>
    <alternativeName>
        <fullName evidence="11 13">L-threonylcarbamoyladenylate synthase</fullName>
    </alternativeName>
</protein>
<feature type="binding site" evidence="14">
    <location>
        <position position="116"/>
    </location>
    <ligand>
        <name>L-threonine</name>
        <dbReference type="ChEBI" id="CHEBI:57926"/>
    </ligand>
</feature>
<feature type="binding site" evidence="14">
    <location>
        <position position="193"/>
    </location>
    <ligand>
        <name>ATP</name>
        <dbReference type="ChEBI" id="CHEBI:30616"/>
    </ligand>
</feature>
<dbReference type="PROSITE" id="PS51163">
    <property type="entry name" value="YRDC"/>
    <property type="match status" value="1"/>
</dbReference>
<dbReference type="GO" id="GO:0005524">
    <property type="term" value="F:ATP binding"/>
    <property type="evidence" value="ECO:0007669"/>
    <property type="project" value="UniProtKB-UniRule"/>
</dbReference>
<feature type="domain" description="YrdC-like" evidence="15">
    <location>
        <begin position="62"/>
        <end position="250"/>
    </location>
</feature>
<dbReference type="GO" id="GO:0061710">
    <property type="term" value="F:L-threonylcarbamoyladenylate synthase"/>
    <property type="evidence" value="ECO:0007669"/>
    <property type="project" value="UniProtKB-EC"/>
</dbReference>
<dbReference type="InterPro" id="IPR017945">
    <property type="entry name" value="DHBP_synth_RibB-like_a/b_dom"/>
</dbReference>
<feature type="binding site" evidence="14">
    <location>
        <position position="191"/>
    </location>
    <ligand>
        <name>L-threonine</name>
        <dbReference type="ChEBI" id="CHEBI:57926"/>
    </ligand>
</feature>
<dbReference type="InterPro" id="IPR038385">
    <property type="entry name" value="Sua5/YwlC_C"/>
</dbReference>
<dbReference type="NCBIfam" id="TIGR00057">
    <property type="entry name" value="L-threonylcarbamoyladenylate synthase"/>
    <property type="match status" value="1"/>
</dbReference>
<dbReference type="Gene3D" id="3.40.50.11030">
    <property type="entry name" value="Threonylcarbamoyl-AMP synthase, C-terminal domain"/>
    <property type="match status" value="1"/>
</dbReference>
<keyword evidence="10 13" id="KW-0067">ATP-binding</keyword>
<keyword evidence="9 13" id="KW-0547">Nucleotide-binding</keyword>
<dbReference type="GO" id="GO:0003725">
    <property type="term" value="F:double-stranded RNA binding"/>
    <property type="evidence" value="ECO:0007669"/>
    <property type="project" value="UniProtKB-UniRule"/>
</dbReference>
<name>F1YTE0_9PROT</name>
<feature type="binding site" evidence="14">
    <location>
        <position position="107"/>
    </location>
    <ligand>
        <name>ATP</name>
        <dbReference type="ChEBI" id="CHEBI:30616"/>
    </ligand>
</feature>
<dbReference type="GO" id="GO:0000049">
    <property type="term" value="F:tRNA binding"/>
    <property type="evidence" value="ECO:0007669"/>
    <property type="project" value="TreeGrafter"/>
</dbReference>
<evidence type="ECO:0000256" key="5">
    <source>
        <dbReference type="ARBA" id="ARBA00022490"/>
    </source>
</evidence>
<evidence type="ECO:0000256" key="7">
    <source>
        <dbReference type="ARBA" id="ARBA00022694"/>
    </source>
</evidence>
<gene>
    <name evidence="16" type="primary">ywlC</name>
    <name evidence="16" type="ORF">APO_1201</name>
</gene>
<evidence type="ECO:0000313" key="17">
    <source>
        <dbReference type="Proteomes" id="UP000018454"/>
    </source>
</evidence>
<dbReference type="GO" id="GO:0008033">
    <property type="term" value="P:tRNA processing"/>
    <property type="evidence" value="ECO:0007669"/>
    <property type="project" value="UniProtKB-KW"/>
</dbReference>